<sequence>MLELSALGLLQKKPLHGYRLKQQLELFMSSCISINYGAIYPLLKRLEERGYIFVVTEEPGKAGCSRKIYQITEKGRDRWREKMLENLKESWVKGRSRFLIKFFFFSDLEPIERVKLIEHRLIVCQLRQEYLDSQQSENIQRDPYQFSAWNRAKSMLNSETQWLREELVKELELINFDSNQAKKQNFNSILTAEI</sequence>
<dbReference type="Gene3D" id="1.10.10.10">
    <property type="entry name" value="Winged helix-like DNA-binding domain superfamily/Winged helix DNA-binding domain"/>
    <property type="match status" value="1"/>
</dbReference>
<dbReference type="RefSeq" id="WP_124144663.1">
    <property type="nucleotide sequence ID" value="NZ_CAWOKI010000031.1"/>
</dbReference>
<organism evidence="2 3">
    <name type="scientific">Okeania hirsuta</name>
    <dbReference type="NCBI Taxonomy" id="1458930"/>
    <lineage>
        <taxon>Bacteria</taxon>
        <taxon>Bacillati</taxon>
        <taxon>Cyanobacteriota</taxon>
        <taxon>Cyanophyceae</taxon>
        <taxon>Oscillatoriophycideae</taxon>
        <taxon>Oscillatoriales</taxon>
        <taxon>Microcoleaceae</taxon>
        <taxon>Okeania</taxon>
    </lineage>
</organism>
<dbReference type="PANTHER" id="PTHR43252:SF6">
    <property type="entry name" value="NEGATIVE TRANSCRIPTION REGULATOR PADR"/>
    <property type="match status" value="1"/>
</dbReference>
<protein>
    <submittedName>
        <fullName evidence="2">PadR family transcriptional regulator</fullName>
    </submittedName>
</protein>
<dbReference type="Proteomes" id="UP000269154">
    <property type="component" value="Unassembled WGS sequence"/>
</dbReference>
<feature type="domain" description="Transcription regulator PadR N-terminal" evidence="1">
    <location>
        <begin position="7"/>
        <end position="80"/>
    </location>
</feature>
<dbReference type="PANTHER" id="PTHR43252">
    <property type="entry name" value="TRANSCRIPTIONAL REGULATOR YQJI"/>
    <property type="match status" value="1"/>
</dbReference>
<dbReference type="SUPFAM" id="SSF46785">
    <property type="entry name" value="Winged helix' DNA-binding domain"/>
    <property type="match status" value="1"/>
</dbReference>
<dbReference type="AlphaFoldDB" id="A0A3N6NSF9"/>
<dbReference type="EMBL" id="RCBY01000050">
    <property type="protein sequence ID" value="RQH44756.1"/>
    <property type="molecule type" value="Genomic_DNA"/>
</dbReference>
<evidence type="ECO:0000313" key="2">
    <source>
        <dbReference type="EMBL" id="RQH44756.1"/>
    </source>
</evidence>
<dbReference type="Pfam" id="PF03551">
    <property type="entry name" value="PadR"/>
    <property type="match status" value="1"/>
</dbReference>
<comment type="caution">
    <text evidence="2">The sequence shown here is derived from an EMBL/GenBank/DDBJ whole genome shotgun (WGS) entry which is preliminary data.</text>
</comment>
<evidence type="ECO:0000259" key="1">
    <source>
        <dbReference type="Pfam" id="PF03551"/>
    </source>
</evidence>
<keyword evidence="3" id="KW-1185">Reference proteome</keyword>
<reference evidence="2 3" key="1">
    <citation type="journal article" date="2018" name="ACS Chem. Biol.">
        <title>Ketoreductase domain dysfunction expands chemodiversity: malyngamide biosynthesis in the cyanobacterium Okeania hirsuta.</title>
        <authorList>
            <person name="Moss N.A."/>
            <person name="Leao T."/>
            <person name="Rankin M."/>
            <person name="McCullough T.M."/>
            <person name="Qu P."/>
            <person name="Korobeynikov A."/>
            <person name="Smith J.L."/>
            <person name="Gerwick L."/>
            <person name="Gerwick W.H."/>
        </authorList>
    </citation>
    <scope>NUCLEOTIDE SEQUENCE [LARGE SCALE GENOMIC DNA]</scope>
    <source>
        <strain evidence="2 3">PAB10Feb10-1</strain>
    </source>
</reference>
<gene>
    <name evidence="2" type="ORF">D5R40_11215</name>
</gene>
<dbReference type="InterPro" id="IPR036388">
    <property type="entry name" value="WH-like_DNA-bd_sf"/>
</dbReference>
<dbReference type="InterPro" id="IPR036390">
    <property type="entry name" value="WH_DNA-bd_sf"/>
</dbReference>
<dbReference type="InterPro" id="IPR005149">
    <property type="entry name" value="Tscrpt_reg_PadR_N"/>
</dbReference>
<accession>A0A3N6NSF9</accession>
<evidence type="ECO:0000313" key="3">
    <source>
        <dbReference type="Proteomes" id="UP000269154"/>
    </source>
</evidence>
<proteinExistence type="predicted"/>
<name>A0A3N6NSF9_9CYAN</name>
<dbReference type="OrthoDB" id="2374094at2"/>